<dbReference type="InterPro" id="IPR021251">
    <property type="entry name" value="DUF2793"/>
</dbReference>
<gene>
    <name evidence="1" type="ORF">KK488_07885</name>
</gene>
<dbReference type="Pfam" id="PF10983">
    <property type="entry name" value="DUF2793"/>
    <property type="match status" value="1"/>
</dbReference>
<name>A0A9X1DBD6_9SPHN</name>
<reference evidence="1" key="1">
    <citation type="submission" date="2021-05" db="EMBL/GenBank/DDBJ databases">
        <title>Genome of Sphingobium sp. strain.</title>
        <authorList>
            <person name="Fan R."/>
        </authorList>
    </citation>
    <scope>NUCLEOTIDE SEQUENCE</scope>
    <source>
        <strain evidence="1">H33</strain>
    </source>
</reference>
<keyword evidence="2" id="KW-1185">Reference proteome</keyword>
<dbReference type="EMBL" id="JAHGAW010000004">
    <property type="protein sequence ID" value="MBT2186866.1"/>
    <property type="molecule type" value="Genomic_DNA"/>
</dbReference>
<protein>
    <submittedName>
        <fullName evidence="1">DUF2793 domain-containing protein</fullName>
    </submittedName>
</protein>
<comment type="caution">
    <text evidence="1">The sequence shown here is derived from an EMBL/GenBank/DDBJ whole genome shotgun (WGS) entry which is preliminary data.</text>
</comment>
<accession>A0A9X1DBD6</accession>
<organism evidence="1 2">
    <name type="scientific">Sphingobium nicotianae</name>
    <dbReference type="NCBI Taxonomy" id="2782607"/>
    <lineage>
        <taxon>Bacteria</taxon>
        <taxon>Pseudomonadati</taxon>
        <taxon>Pseudomonadota</taxon>
        <taxon>Alphaproteobacteria</taxon>
        <taxon>Sphingomonadales</taxon>
        <taxon>Sphingomonadaceae</taxon>
        <taxon>Sphingobium</taxon>
    </lineage>
</organism>
<proteinExistence type="predicted"/>
<sequence>MAQTDRLGLPLLAAGQAQKEVTHNEALILLDCLTQAAVESADLAAPPMTPSPGQCWIVGSGATGEWADRDAMLAAWTASGWLFASPRTGWRVWAIDRANGVRFNGAHWIDEPAQDDGYYVDDERVVGARQGAIVSVTGGAVQDSEARAAIAAILSALRVHGLIEN</sequence>
<evidence type="ECO:0000313" key="2">
    <source>
        <dbReference type="Proteomes" id="UP001138757"/>
    </source>
</evidence>
<dbReference type="Proteomes" id="UP001138757">
    <property type="component" value="Unassembled WGS sequence"/>
</dbReference>
<dbReference type="RefSeq" id="WP_214622599.1">
    <property type="nucleotide sequence ID" value="NZ_JAHGAW010000004.1"/>
</dbReference>
<dbReference type="AlphaFoldDB" id="A0A9X1DBD6"/>
<evidence type="ECO:0000313" key="1">
    <source>
        <dbReference type="EMBL" id="MBT2186866.1"/>
    </source>
</evidence>